<gene>
    <name evidence="1" type="ORF">COCNU_05G010570</name>
</gene>
<name>A0A8K0I9I6_COCNU</name>
<dbReference type="Proteomes" id="UP000797356">
    <property type="component" value="Chromosome 5"/>
</dbReference>
<sequence>MERSEVRKILQRSTCDRFPSTSLREGKGVLRSKKIRFQFTSRFPLRNIEACIR</sequence>
<reference evidence="1" key="1">
    <citation type="journal article" date="2017" name="Gigascience">
        <title>The genome draft of coconut (Cocos nucifera).</title>
        <authorList>
            <person name="Xiao Y."/>
            <person name="Xu P."/>
            <person name="Fan H."/>
            <person name="Baudouin L."/>
            <person name="Xia W."/>
            <person name="Bocs S."/>
            <person name="Xu J."/>
            <person name="Li Q."/>
            <person name="Guo A."/>
            <person name="Zhou L."/>
            <person name="Li J."/>
            <person name="Wu Y."/>
            <person name="Ma Z."/>
            <person name="Armero A."/>
            <person name="Issali A.E."/>
            <person name="Liu N."/>
            <person name="Peng M."/>
            <person name="Yang Y."/>
        </authorList>
    </citation>
    <scope>NUCLEOTIDE SEQUENCE</scope>
    <source>
        <tissue evidence="1">Spear leaf of Hainan Tall coconut</tissue>
    </source>
</reference>
<organism evidence="1 2">
    <name type="scientific">Cocos nucifera</name>
    <name type="common">Coconut palm</name>
    <dbReference type="NCBI Taxonomy" id="13894"/>
    <lineage>
        <taxon>Eukaryota</taxon>
        <taxon>Viridiplantae</taxon>
        <taxon>Streptophyta</taxon>
        <taxon>Embryophyta</taxon>
        <taxon>Tracheophyta</taxon>
        <taxon>Spermatophyta</taxon>
        <taxon>Magnoliopsida</taxon>
        <taxon>Liliopsida</taxon>
        <taxon>Arecaceae</taxon>
        <taxon>Arecoideae</taxon>
        <taxon>Cocoseae</taxon>
        <taxon>Attaleinae</taxon>
        <taxon>Cocos</taxon>
    </lineage>
</organism>
<comment type="caution">
    <text evidence="1">The sequence shown here is derived from an EMBL/GenBank/DDBJ whole genome shotgun (WGS) entry which is preliminary data.</text>
</comment>
<keyword evidence="2" id="KW-1185">Reference proteome</keyword>
<reference evidence="1" key="2">
    <citation type="submission" date="2019-07" db="EMBL/GenBank/DDBJ databases">
        <authorList>
            <person name="Yang Y."/>
            <person name="Bocs S."/>
            <person name="Baudouin L."/>
        </authorList>
    </citation>
    <scope>NUCLEOTIDE SEQUENCE</scope>
    <source>
        <tissue evidence="1">Spear leaf of Hainan Tall coconut</tissue>
    </source>
</reference>
<dbReference type="AlphaFoldDB" id="A0A8K0I9I6"/>
<evidence type="ECO:0000313" key="1">
    <source>
        <dbReference type="EMBL" id="KAG1342828.1"/>
    </source>
</evidence>
<dbReference type="EMBL" id="CM017876">
    <property type="protein sequence ID" value="KAG1342828.1"/>
    <property type="molecule type" value="Genomic_DNA"/>
</dbReference>
<protein>
    <submittedName>
        <fullName evidence="1">Uncharacterized protein</fullName>
    </submittedName>
</protein>
<accession>A0A8K0I9I6</accession>
<evidence type="ECO:0000313" key="2">
    <source>
        <dbReference type="Proteomes" id="UP000797356"/>
    </source>
</evidence>
<proteinExistence type="predicted"/>